<proteinExistence type="predicted"/>
<dbReference type="GO" id="GO:0015074">
    <property type="term" value="P:DNA integration"/>
    <property type="evidence" value="ECO:0007669"/>
    <property type="project" value="InterPro"/>
</dbReference>
<reference evidence="3 4" key="1">
    <citation type="journal article" date="2015" name="Genome Announc.">
        <title>Expanding the biotechnology potential of lactobacilli through comparative genomics of 213 strains and associated genera.</title>
        <authorList>
            <person name="Sun Z."/>
            <person name="Harris H.M."/>
            <person name="McCann A."/>
            <person name="Guo C."/>
            <person name="Argimon S."/>
            <person name="Zhang W."/>
            <person name="Yang X."/>
            <person name="Jeffery I.B."/>
            <person name="Cooney J.C."/>
            <person name="Kagawa T.F."/>
            <person name="Liu W."/>
            <person name="Song Y."/>
            <person name="Salvetti E."/>
            <person name="Wrobel A."/>
            <person name="Rasinkangas P."/>
            <person name="Parkhill J."/>
            <person name="Rea M.C."/>
            <person name="O'Sullivan O."/>
            <person name="Ritari J."/>
            <person name="Douillard F.P."/>
            <person name="Paul Ross R."/>
            <person name="Yang R."/>
            <person name="Briner A.E."/>
            <person name="Felis G.E."/>
            <person name="de Vos W.M."/>
            <person name="Barrangou R."/>
            <person name="Klaenhammer T.R."/>
            <person name="Caufield P.W."/>
            <person name="Cui Y."/>
            <person name="Zhang H."/>
            <person name="O'Toole P.W."/>
        </authorList>
    </citation>
    <scope>NUCLEOTIDE SEQUENCE [LARGE SCALE GENOMIC DNA]</scope>
    <source>
        <strain evidence="3 4">DSM 14340</strain>
    </source>
</reference>
<sequence length="183" mass="21309">MALTYNDVDLKNNTIDIKRTRLYRKEKGELFNTVILDDPKTKASIRQLHMTQRLKEALLDQFEIFSDERKVVTLNTSNEIKEDDFIFRYSASQKYIGKTIRDRTTNGAFERIRLNAGLPKIKIHDLRHTHAVFMRESGAPLEDVQDTLGHSSIESTQIYAKTTPKIIERASKQYENYVNKKSN</sequence>
<organism evidence="3 4">
    <name type="scientific">Latilactobacillus fuchuensis DSM 14340 = JCM 11249</name>
    <dbReference type="NCBI Taxonomy" id="1423747"/>
    <lineage>
        <taxon>Bacteria</taxon>
        <taxon>Bacillati</taxon>
        <taxon>Bacillota</taxon>
        <taxon>Bacilli</taxon>
        <taxon>Lactobacillales</taxon>
        <taxon>Lactobacillaceae</taxon>
        <taxon>Latilactobacillus</taxon>
    </lineage>
</organism>
<dbReference type="InterPro" id="IPR002104">
    <property type="entry name" value="Integrase_catalytic"/>
</dbReference>
<name>A0A0R1RQY4_9LACO</name>
<protein>
    <submittedName>
        <fullName evidence="3">Integrase</fullName>
    </submittedName>
</protein>
<dbReference type="OrthoDB" id="9803188at2"/>
<dbReference type="CDD" id="cd01189">
    <property type="entry name" value="INT_ICEBs1_C_like"/>
    <property type="match status" value="1"/>
</dbReference>
<accession>A0A0R1RQY4</accession>
<dbReference type="Proteomes" id="UP000051264">
    <property type="component" value="Unassembled WGS sequence"/>
</dbReference>
<dbReference type="InterPro" id="IPR050090">
    <property type="entry name" value="Tyrosine_recombinase_XerCD"/>
</dbReference>
<evidence type="ECO:0000313" key="3">
    <source>
        <dbReference type="EMBL" id="KRL59631.1"/>
    </source>
</evidence>
<keyword evidence="1" id="KW-0233">DNA recombination</keyword>
<dbReference type="AlphaFoldDB" id="A0A0R1RQY4"/>
<evidence type="ECO:0000256" key="1">
    <source>
        <dbReference type="ARBA" id="ARBA00023172"/>
    </source>
</evidence>
<evidence type="ECO:0000313" key="4">
    <source>
        <dbReference type="Proteomes" id="UP000051264"/>
    </source>
</evidence>
<dbReference type="GO" id="GO:0003677">
    <property type="term" value="F:DNA binding"/>
    <property type="evidence" value="ECO:0007669"/>
    <property type="project" value="InterPro"/>
</dbReference>
<dbReference type="Gene3D" id="1.10.443.10">
    <property type="entry name" value="Intergrase catalytic core"/>
    <property type="match status" value="1"/>
</dbReference>
<feature type="domain" description="Tyr recombinase" evidence="2">
    <location>
        <begin position="1"/>
        <end position="172"/>
    </location>
</feature>
<dbReference type="PROSITE" id="PS51898">
    <property type="entry name" value="TYR_RECOMBINASE"/>
    <property type="match status" value="1"/>
</dbReference>
<evidence type="ECO:0000259" key="2">
    <source>
        <dbReference type="PROSITE" id="PS51898"/>
    </source>
</evidence>
<dbReference type="SUPFAM" id="SSF56349">
    <property type="entry name" value="DNA breaking-rejoining enzymes"/>
    <property type="match status" value="1"/>
</dbReference>
<dbReference type="PANTHER" id="PTHR30349">
    <property type="entry name" value="PHAGE INTEGRASE-RELATED"/>
    <property type="match status" value="1"/>
</dbReference>
<dbReference type="STRING" id="1423747.FC69_GL001591"/>
<comment type="caution">
    <text evidence="3">The sequence shown here is derived from an EMBL/GenBank/DDBJ whole genome shotgun (WGS) entry which is preliminary data.</text>
</comment>
<dbReference type="InterPro" id="IPR013762">
    <property type="entry name" value="Integrase-like_cat_sf"/>
</dbReference>
<dbReference type="EMBL" id="AZEX01000044">
    <property type="protein sequence ID" value="KRL59631.1"/>
    <property type="molecule type" value="Genomic_DNA"/>
</dbReference>
<dbReference type="InterPro" id="IPR011010">
    <property type="entry name" value="DNA_brk_join_enz"/>
</dbReference>
<dbReference type="PANTHER" id="PTHR30349:SF64">
    <property type="entry name" value="PROPHAGE INTEGRASE INTD-RELATED"/>
    <property type="match status" value="1"/>
</dbReference>
<dbReference type="Pfam" id="PF00589">
    <property type="entry name" value="Phage_integrase"/>
    <property type="match status" value="1"/>
</dbReference>
<dbReference type="GO" id="GO:0006310">
    <property type="term" value="P:DNA recombination"/>
    <property type="evidence" value="ECO:0007669"/>
    <property type="project" value="UniProtKB-KW"/>
</dbReference>
<gene>
    <name evidence="3" type="ORF">FC69_GL001591</name>
</gene>
<dbReference type="PATRIC" id="fig|1423747.3.peg.1619"/>